<evidence type="ECO:0000256" key="7">
    <source>
        <dbReference type="ARBA" id="ARBA00023170"/>
    </source>
</evidence>
<dbReference type="Pfam" id="PF00001">
    <property type="entry name" value="7tm_1"/>
    <property type="match status" value="2"/>
</dbReference>
<keyword evidence="5 9" id="KW-0297">G-protein coupled receptor</keyword>
<feature type="transmembrane region" description="Helical" evidence="10">
    <location>
        <begin position="400"/>
        <end position="422"/>
    </location>
</feature>
<dbReference type="PROSITE" id="PS50262">
    <property type="entry name" value="G_PROTEIN_RECEP_F1_2"/>
    <property type="match status" value="1"/>
</dbReference>
<dbReference type="SUPFAM" id="SSF81321">
    <property type="entry name" value="Family A G protein-coupled receptor-like"/>
    <property type="match status" value="1"/>
</dbReference>
<dbReference type="Gene3D" id="1.20.1070.10">
    <property type="entry name" value="Rhodopsin 7-helix transmembrane proteins"/>
    <property type="match status" value="1"/>
</dbReference>
<comment type="similarity">
    <text evidence="9">Belongs to the G-protein coupled receptor 1 family.</text>
</comment>
<keyword evidence="7 9" id="KW-0675">Receptor</keyword>
<organism evidence="12 13">
    <name type="scientific">Romanomermis culicivorax</name>
    <name type="common">Nematode worm</name>
    <dbReference type="NCBI Taxonomy" id="13658"/>
    <lineage>
        <taxon>Eukaryota</taxon>
        <taxon>Metazoa</taxon>
        <taxon>Ecdysozoa</taxon>
        <taxon>Nematoda</taxon>
        <taxon>Enoplea</taxon>
        <taxon>Dorylaimia</taxon>
        <taxon>Mermithida</taxon>
        <taxon>Mermithoidea</taxon>
        <taxon>Mermithidae</taxon>
        <taxon>Romanomermis</taxon>
    </lineage>
</organism>
<name>A0A915HI26_ROMCU</name>
<keyword evidence="4 10" id="KW-1133">Transmembrane helix</keyword>
<evidence type="ECO:0000256" key="8">
    <source>
        <dbReference type="ARBA" id="ARBA00023224"/>
    </source>
</evidence>
<proteinExistence type="inferred from homology"/>
<sequence length="552" mass="62419">MLTDFGPMFYFYLLIFVIGTFGNARVLHLIGQRLRRPQPGRLQKSGGQITDLYVLNLALADVCTSLTLPVVLWCMASGRWTFGGLACKAYSAFDALSKFVSVLSIVLLSFDRYLAVCHPIWSRRHRNRKQAAIMALSAWLTVGFFTTPTFIFADVLESRYEFPDPENSSLVVEIVATKCVIQLNFVGSTNENNNNNDNNDNISNQNGNNSIGQQEFSILDENSGGEDTYHIFLLCNFFLHYLIPSTLICVFYSLIAWRLKSRSRKFIKQNNQNNASNLSVNESTVAAGQKLSTELPIPTEVLKNRYLATARRISQPLTISDQTTLTTKVSQENLSSSSHHNRNSNSLTSSKINRSTLLILAIILAYTLCWLPYWLLQLVLEFAHDQLVSFFDRHYLNFKIFSLSAYALQMTNSALNPYFYLISTLNERKSLKGGQLLKLMNNHNPHHQRNLSIQSPNHNSQIRINGSVISVLSDHSHQSSTTVGVLRPNKKYTVSMVSHWSQDWPHLTVDHAVLATYESTKKGRRNFLASVKARFYRSDDVKGQAVFAGHLI</sequence>
<accession>A0A915HI26</accession>
<feature type="transmembrane region" description="Helical" evidence="10">
    <location>
        <begin position="357"/>
        <end position="380"/>
    </location>
</feature>
<evidence type="ECO:0000313" key="13">
    <source>
        <dbReference type="WBParaSite" id="nRc.2.0.1.t00971-RA"/>
    </source>
</evidence>
<dbReference type="InterPro" id="IPR000276">
    <property type="entry name" value="GPCR_Rhodpsn"/>
</dbReference>
<dbReference type="GO" id="GO:0042277">
    <property type="term" value="F:peptide binding"/>
    <property type="evidence" value="ECO:0007669"/>
    <property type="project" value="TreeGrafter"/>
</dbReference>
<feature type="transmembrane region" description="Helical" evidence="10">
    <location>
        <begin position="12"/>
        <end position="31"/>
    </location>
</feature>
<dbReference type="Proteomes" id="UP000887565">
    <property type="component" value="Unplaced"/>
</dbReference>
<dbReference type="PANTHER" id="PTHR24229">
    <property type="entry name" value="NEUROPEPTIDES RECEPTOR"/>
    <property type="match status" value="1"/>
</dbReference>
<evidence type="ECO:0000256" key="1">
    <source>
        <dbReference type="ARBA" id="ARBA00004651"/>
    </source>
</evidence>
<dbReference type="WBParaSite" id="nRc.2.0.1.t00971-RA">
    <property type="protein sequence ID" value="nRc.2.0.1.t00971-RA"/>
    <property type="gene ID" value="nRc.2.0.1.g00971"/>
</dbReference>
<dbReference type="AlphaFoldDB" id="A0A915HI26"/>
<evidence type="ECO:0000259" key="11">
    <source>
        <dbReference type="PROSITE" id="PS50262"/>
    </source>
</evidence>
<evidence type="ECO:0000256" key="2">
    <source>
        <dbReference type="ARBA" id="ARBA00022475"/>
    </source>
</evidence>
<evidence type="ECO:0000256" key="9">
    <source>
        <dbReference type="RuleBase" id="RU000688"/>
    </source>
</evidence>
<evidence type="ECO:0000256" key="10">
    <source>
        <dbReference type="SAM" id="Phobius"/>
    </source>
</evidence>
<dbReference type="GO" id="GO:0043005">
    <property type="term" value="C:neuron projection"/>
    <property type="evidence" value="ECO:0007669"/>
    <property type="project" value="TreeGrafter"/>
</dbReference>
<feature type="transmembrane region" description="Helical" evidence="10">
    <location>
        <begin position="131"/>
        <end position="153"/>
    </location>
</feature>
<reference evidence="13" key="1">
    <citation type="submission" date="2022-11" db="UniProtKB">
        <authorList>
            <consortium name="WormBaseParasite"/>
        </authorList>
    </citation>
    <scope>IDENTIFICATION</scope>
</reference>
<feature type="transmembrane region" description="Helical" evidence="10">
    <location>
        <begin position="90"/>
        <end position="110"/>
    </location>
</feature>
<dbReference type="PANTHER" id="PTHR24229:SF40">
    <property type="entry name" value="ALLATOSTATIN C RECEPTOR 1-RELATED"/>
    <property type="match status" value="1"/>
</dbReference>
<dbReference type="GO" id="GO:0005886">
    <property type="term" value="C:plasma membrane"/>
    <property type="evidence" value="ECO:0007669"/>
    <property type="project" value="UniProtKB-SubCell"/>
</dbReference>
<dbReference type="PRINTS" id="PR00237">
    <property type="entry name" value="GPCRRHODOPSN"/>
</dbReference>
<keyword evidence="3 9" id="KW-0812">Transmembrane</keyword>
<evidence type="ECO:0000256" key="4">
    <source>
        <dbReference type="ARBA" id="ARBA00022989"/>
    </source>
</evidence>
<evidence type="ECO:0000313" key="12">
    <source>
        <dbReference type="Proteomes" id="UP000887565"/>
    </source>
</evidence>
<feature type="transmembrane region" description="Helical" evidence="10">
    <location>
        <begin position="229"/>
        <end position="255"/>
    </location>
</feature>
<keyword evidence="12" id="KW-1185">Reference proteome</keyword>
<comment type="subcellular location">
    <subcellularLocation>
        <location evidence="1">Cell membrane</location>
        <topology evidence="1">Multi-pass membrane protein</topology>
    </subcellularLocation>
</comment>
<dbReference type="InterPro" id="IPR017452">
    <property type="entry name" value="GPCR_Rhodpsn_7TM"/>
</dbReference>
<protein>
    <submittedName>
        <fullName evidence="13">G-protein coupled receptors family 1 profile domain-containing protein</fullName>
    </submittedName>
</protein>
<dbReference type="GO" id="GO:0004930">
    <property type="term" value="F:G protein-coupled receptor activity"/>
    <property type="evidence" value="ECO:0007669"/>
    <property type="project" value="UniProtKB-KW"/>
</dbReference>
<keyword evidence="6 10" id="KW-0472">Membrane</keyword>
<feature type="transmembrane region" description="Helical" evidence="10">
    <location>
        <begin position="52"/>
        <end position="78"/>
    </location>
</feature>
<evidence type="ECO:0000256" key="6">
    <source>
        <dbReference type="ARBA" id="ARBA00023136"/>
    </source>
</evidence>
<dbReference type="PROSITE" id="PS00237">
    <property type="entry name" value="G_PROTEIN_RECEP_F1_1"/>
    <property type="match status" value="1"/>
</dbReference>
<feature type="domain" description="G-protein coupled receptors family 1 profile" evidence="11">
    <location>
        <begin position="22"/>
        <end position="420"/>
    </location>
</feature>
<evidence type="ECO:0000256" key="3">
    <source>
        <dbReference type="ARBA" id="ARBA00022692"/>
    </source>
</evidence>
<keyword evidence="2" id="KW-1003">Cell membrane</keyword>
<keyword evidence="8 9" id="KW-0807">Transducer</keyword>
<evidence type="ECO:0000256" key="5">
    <source>
        <dbReference type="ARBA" id="ARBA00023040"/>
    </source>
</evidence>